<accession>A0A1Y4STI0</accession>
<dbReference type="PANTHER" id="PTHR30265">
    <property type="entry name" value="RHO-INTERACTING TRANSCRIPTION TERMINATION FACTOR NUSG"/>
    <property type="match status" value="1"/>
</dbReference>
<dbReference type="CDD" id="cd09889">
    <property type="entry name" value="NGN_Bact_2"/>
    <property type="match status" value="1"/>
</dbReference>
<dbReference type="Proteomes" id="UP000195305">
    <property type="component" value="Unassembled WGS sequence"/>
</dbReference>
<dbReference type="InterPro" id="IPR047663">
    <property type="entry name" value="Transcription_antiterm_LoaP"/>
</dbReference>
<evidence type="ECO:0000256" key="3">
    <source>
        <dbReference type="ARBA" id="ARBA00023163"/>
    </source>
</evidence>
<evidence type="ECO:0000259" key="4">
    <source>
        <dbReference type="Pfam" id="PF02357"/>
    </source>
</evidence>
<organism evidence="5 6">
    <name type="scientific">Massilimicrobiota timonensis</name>
    <dbReference type="NCBI Taxonomy" id="1776392"/>
    <lineage>
        <taxon>Bacteria</taxon>
        <taxon>Bacillati</taxon>
        <taxon>Bacillota</taxon>
        <taxon>Erysipelotrichia</taxon>
        <taxon>Erysipelotrichales</taxon>
        <taxon>Erysipelotrichaceae</taxon>
        <taxon>Massilimicrobiota</taxon>
    </lineage>
</organism>
<dbReference type="InterPro" id="IPR014722">
    <property type="entry name" value="Rib_uL2_dom2"/>
</dbReference>
<dbReference type="RefSeq" id="WP_087359248.1">
    <property type="nucleotide sequence ID" value="NZ_NFLJ01000035.1"/>
</dbReference>
<dbReference type="GO" id="GO:0006354">
    <property type="term" value="P:DNA-templated transcription elongation"/>
    <property type="evidence" value="ECO:0007669"/>
    <property type="project" value="InterPro"/>
</dbReference>
<evidence type="ECO:0000313" key="6">
    <source>
        <dbReference type="Proteomes" id="UP000195305"/>
    </source>
</evidence>
<dbReference type="CDD" id="cd06091">
    <property type="entry name" value="KOW_NusG"/>
    <property type="match status" value="1"/>
</dbReference>
<feature type="domain" description="NusG-like N-terminal" evidence="4">
    <location>
        <begin position="4"/>
        <end position="101"/>
    </location>
</feature>
<keyword evidence="2" id="KW-0805">Transcription regulation</keyword>
<dbReference type="EMBL" id="NFLJ01000035">
    <property type="protein sequence ID" value="OUQ33216.1"/>
    <property type="molecule type" value="Genomic_DNA"/>
</dbReference>
<evidence type="ECO:0000256" key="1">
    <source>
        <dbReference type="ARBA" id="ARBA00022814"/>
    </source>
</evidence>
<sequence length="172" mass="20154">MYDNWYAVQVRSGQEEEIVRKCEILIQKDVYKECFIPKYKHMKKFRGKWHDIEDILFKGYIFMITDHVDDLFIELKKIPDLTKLLGNDGENIYPIYKQEAKFLAQFGGKQHIVDMSVGYIEGDVIHINEGPLIGYEGHIVKIDRHKRIAYVDISLFGRETTVKVGLEIISKT</sequence>
<keyword evidence="1" id="KW-0889">Transcription antitermination</keyword>
<dbReference type="InterPro" id="IPR043425">
    <property type="entry name" value="NusG-like"/>
</dbReference>
<reference evidence="5 6" key="1">
    <citation type="journal article" date="2018" name="BMC Genomics">
        <title>Whole genome sequencing and function prediction of 133 gut anaerobes isolated from chicken caecum in pure cultures.</title>
        <authorList>
            <person name="Medvecky M."/>
            <person name="Cejkova D."/>
            <person name="Polansky O."/>
            <person name="Karasova D."/>
            <person name="Kubasova T."/>
            <person name="Cizek A."/>
            <person name="Rychlik I."/>
        </authorList>
    </citation>
    <scope>NUCLEOTIDE SEQUENCE [LARGE SCALE GENOMIC DNA]</scope>
    <source>
        <strain evidence="5 6">An13</strain>
    </source>
</reference>
<dbReference type="AlphaFoldDB" id="A0A1Y4STI0"/>
<comment type="caution">
    <text evidence="5">The sequence shown here is derived from an EMBL/GenBank/DDBJ whole genome shotgun (WGS) entry which is preliminary data.</text>
</comment>
<keyword evidence="6" id="KW-1185">Reference proteome</keyword>
<dbReference type="InterPro" id="IPR006645">
    <property type="entry name" value="NGN-like_dom"/>
</dbReference>
<dbReference type="Pfam" id="PF02357">
    <property type="entry name" value="NusG"/>
    <property type="match status" value="1"/>
</dbReference>
<dbReference type="PANTHER" id="PTHR30265:SF4">
    <property type="entry name" value="KOW MOTIF FAMILY PROTEIN, EXPRESSED"/>
    <property type="match status" value="1"/>
</dbReference>
<dbReference type="InterPro" id="IPR036735">
    <property type="entry name" value="NGN_dom_sf"/>
</dbReference>
<dbReference type="Gene3D" id="2.30.30.30">
    <property type="match status" value="1"/>
</dbReference>
<dbReference type="GO" id="GO:0031564">
    <property type="term" value="P:transcription antitermination"/>
    <property type="evidence" value="ECO:0007669"/>
    <property type="project" value="UniProtKB-KW"/>
</dbReference>
<dbReference type="NCBIfam" id="NF033641">
    <property type="entry name" value="antiterm_LoaP"/>
    <property type="match status" value="1"/>
</dbReference>
<evidence type="ECO:0000256" key="2">
    <source>
        <dbReference type="ARBA" id="ARBA00023015"/>
    </source>
</evidence>
<name>A0A1Y4STI0_9FIRM</name>
<dbReference type="Gene3D" id="3.30.70.940">
    <property type="entry name" value="NusG, N-terminal domain"/>
    <property type="match status" value="1"/>
</dbReference>
<proteinExistence type="predicted"/>
<gene>
    <name evidence="5" type="ORF">B5E75_11150</name>
</gene>
<keyword evidence="3" id="KW-0804">Transcription</keyword>
<dbReference type="SUPFAM" id="SSF50104">
    <property type="entry name" value="Translation proteins SH3-like domain"/>
    <property type="match status" value="1"/>
</dbReference>
<evidence type="ECO:0000313" key="5">
    <source>
        <dbReference type="EMBL" id="OUQ33216.1"/>
    </source>
</evidence>
<protein>
    <submittedName>
        <fullName evidence="5">Transcription antiterminator</fullName>
    </submittedName>
</protein>
<dbReference type="SUPFAM" id="SSF82679">
    <property type="entry name" value="N-utilization substance G protein NusG, N-terminal domain"/>
    <property type="match status" value="1"/>
</dbReference>
<dbReference type="OrthoDB" id="1681764at2"/>
<dbReference type="InterPro" id="IPR008991">
    <property type="entry name" value="Translation_prot_SH3-like_sf"/>
</dbReference>